<sequence length="144" mass="16438">MKHLLIFVFTLVSFVSFSQTNDEKLKDIKRLLIVSGTANNAKAGVESMAQSMKDKADQNGLPEGFWDEFLKSINYDEVAELYVPIYDKNYTHQEIKDMIAFFESPTGKKMVEKTPAIIAESSNIGREWGQKLGMKVYEKMTKKN</sequence>
<name>A0A4Q5LZE9_9BACT</name>
<reference evidence="2 3" key="1">
    <citation type="submission" date="2019-02" db="EMBL/GenBank/DDBJ databases">
        <title>Bacterial novel species Emticicia sp. 17J42-9 isolated from soil.</title>
        <authorList>
            <person name="Jung H.-Y."/>
        </authorList>
    </citation>
    <scope>NUCLEOTIDE SEQUENCE [LARGE SCALE GENOMIC DNA]</scope>
    <source>
        <strain evidence="2 3">17J42-9</strain>
    </source>
</reference>
<keyword evidence="3" id="KW-1185">Reference proteome</keyword>
<feature type="domain" description="DUF2059" evidence="1">
    <location>
        <begin position="79"/>
        <end position="133"/>
    </location>
</feature>
<accession>A0A4Q5LZE9</accession>
<proteinExistence type="predicted"/>
<dbReference type="AlphaFoldDB" id="A0A4Q5LZE9"/>
<gene>
    <name evidence="2" type="ORF">EWM59_13485</name>
</gene>
<protein>
    <submittedName>
        <fullName evidence="2">DUF2059 domain-containing protein</fullName>
    </submittedName>
</protein>
<dbReference type="InterPro" id="IPR018637">
    <property type="entry name" value="DUF2059"/>
</dbReference>
<dbReference type="RefSeq" id="WP_130021505.1">
    <property type="nucleotide sequence ID" value="NZ_SEWF01000018.1"/>
</dbReference>
<comment type="caution">
    <text evidence="2">The sequence shown here is derived from an EMBL/GenBank/DDBJ whole genome shotgun (WGS) entry which is preliminary data.</text>
</comment>
<evidence type="ECO:0000313" key="2">
    <source>
        <dbReference type="EMBL" id="RYU95059.1"/>
    </source>
</evidence>
<dbReference type="Pfam" id="PF09832">
    <property type="entry name" value="DUF2059"/>
    <property type="match status" value="1"/>
</dbReference>
<evidence type="ECO:0000313" key="3">
    <source>
        <dbReference type="Proteomes" id="UP000293162"/>
    </source>
</evidence>
<dbReference type="EMBL" id="SEWF01000018">
    <property type="protein sequence ID" value="RYU95059.1"/>
    <property type="molecule type" value="Genomic_DNA"/>
</dbReference>
<dbReference type="OrthoDB" id="1143459at2"/>
<dbReference type="Proteomes" id="UP000293162">
    <property type="component" value="Unassembled WGS sequence"/>
</dbReference>
<evidence type="ECO:0000259" key="1">
    <source>
        <dbReference type="Pfam" id="PF09832"/>
    </source>
</evidence>
<organism evidence="2 3">
    <name type="scientific">Emticicia agri</name>
    <dbReference type="NCBI Taxonomy" id="2492393"/>
    <lineage>
        <taxon>Bacteria</taxon>
        <taxon>Pseudomonadati</taxon>
        <taxon>Bacteroidota</taxon>
        <taxon>Cytophagia</taxon>
        <taxon>Cytophagales</taxon>
        <taxon>Leadbetterellaceae</taxon>
        <taxon>Emticicia</taxon>
    </lineage>
</organism>